<feature type="domain" description="HTH cro/C1-type" evidence="2">
    <location>
        <begin position="77"/>
        <end position="130"/>
    </location>
</feature>
<feature type="region of interest" description="Disordered" evidence="1">
    <location>
        <begin position="403"/>
        <end position="437"/>
    </location>
</feature>
<gene>
    <name evidence="3" type="ORF">EEJ42_07675</name>
</gene>
<dbReference type="AlphaFoldDB" id="A0A3M8WTU8"/>
<dbReference type="PANTHER" id="PTHR47691">
    <property type="entry name" value="REGULATOR-RELATED"/>
    <property type="match status" value="1"/>
</dbReference>
<dbReference type="InterPro" id="IPR010982">
    <property type="entry name" value="Lambda_DNA-bd_dom_sf"/>
</dbReference>
<dbReference type="PANTHER" id="PTHR47691:SF3">
    <property type="entry name" value="HTH-TYPE TRANSCRIPTIONAL REGULATOR RV0890C-RELATED"/>
    <property type="match status" value="1"/>
</dbReference>
<comment type="caution">
    <text evidence="3">The sequence shown here is derived from an EMBL/GenBank/DDBJ whole genome shotgun (WGS) entry which is preliminary data.</text>
</comment>
<dbReference type="SUPFAM" id="SSF52540">
    <property type="entry name" value="P-loop containing nucleoside triphosphate hydrolases"/>
    <property type="match status" value="1"/>
</dbReference>
<organism evidence="3 4">
    <name type="scientific">Streptomyces botrytidirepellens</name>
    <dbReference type="NCBI Taxonomy" id="2486417"/>
    <lineage>
        <taxon>Bacteria</taxon>
        <taxon>Bacillati</taxon>
        <taxon>Actinomycetota</taxon>
        <taxon>Actinomycetes</taxon>
        <taxon>Kitasatosporales</taxon>
        <taxon>Streptomycetaceae</taxon>
        <taxon>Streptomyces</taxon>
    </lineage>
</organism>
<dbReference type="InterPro" id="IPR027417">
    <property type="entry name" value="P-loop_NTPase"/>
</dbReference>
<dbReference type="Gene3D" id="1.10.260.40">
    <property type="entry name" value="lambda repressor-like DNA-binding domains"/>
    <property type="match status" value="1"/>
</dbReference>
<dbReference type="RefSeq" id="WP_123099216.1">
    <property type="nucleotide sequence ID" value="NZ_RIBZ01000098.1"/>
</dbReference>
<dbReference type="Gene3D" id="3.40.50.300">
    <property type="entry name" value="P-loop containing nucleotide triphosphate hydrolases"/>
    <property type="match status" value="1"/>
</dbReference>
<dbReference type="EMBL" id="RIBZ01000098">
    <property type="protein sequence ID" value="RNG32914.1"/>
    <property type="molecule type" value="Genomic_DNA"/>
</dbReference>
<dbReference type="SUPFAM" id="SSF47413">
    <property type="entry name" value="lambda repressor-like DNA-binding domains"/>
    <property type="match status" value="1"/>
</dbReference>
<feature type="compositionally biased region" description="Low complexity" evidence="1">
    <location>
        <begin position="414"/>
        <end position="425"/>
    </location>
</feature>
<evidence type="ECO:0000256" key="1">
    <source>
        <dbReference type="SAM" id="MobiDB-lite"/>
    </source>
</evidence>
<dbReference type="PRINTS" id="PR00364">
    <property type="entry name" value="DISEASERSIST"/>
</dbReference>
<proteinExistence type="predicted"/>
<evidence type="ECO:0000313" key="3">
    <source>
        <dbReference type="EMBL" id="RNG32914.1"/>
    </source>
</evidence>
<reference evidence="3 4" key="1">
    <citation type="submission" date="2018-11" db="EMBL/GenBank/DDBJ databases">
        <title>The Potential of Streptomyces as Biocontrol Agents against the Tomato grey mould, Botrytis cinerea (Gray mold) Frontiers in Microbiology.</title>
        <authorList>
            <person name="Li D."/>
        </authorList>
    </citation>
    <scope>NUCLEOTIDE SEQUENCE [LARGE SCALE GENOMIC DNA]</scope>
    <source>
        <strain evidence="3 4">NEAU-LD23</strain>
    </source>
</reference>
<keyword evidence="4" id="KW-1185">Reference proteome</keyword>
<accession>A0A3M8WTU8</accession>
<protein>
    <submittedName>
        <fullName evidence="3">Helix-turn-helix domain-containing protein</fullName>
    </submittedName>
</protein>
<dbReference type="InterPro" id="IPR001387">
    <property type="entry name" value="Cro/C1-type_HTH"/>
</dbReference>
<dbReference type="Proteomes" id="UP000275401">
    <property type="component" value="Unassembled WGS sequence"/>
</dbReference>
<dbReference type="Pfam" id="PF13560">
    <property type="entry name" value="HTH_31"/>
    <property type="match status" value="1"/>
</dbReference>
<dbReference type="CDD" id="cd00093">
    <property type="entry name" value="HTH_XRE"/>
    <property type="match status" value="1"/>
</dbReference>
<dbReference type="GO" id="GO:0043531">
    <property type="term" value="F:ADP binding"/>
    <property type="evidence" value="ECO:0007669"/>
    <property type="project" value="InterPro"/>
</dbReference>
<dbReference type="PROSITE" id="PS50943">
    <property type="entry name" value="HTH_CROC1"/>
    <property type="match status" value="1"/>
</dbReference>
<name>A0A3M8WTU8_9ACTN</name>
<dbReference type="SMART" id="SM00530">
    <property type="entry name" value="HTH_XRE"/>
    <property type="match status" value="1"/>
</dbReference>
<evidence type="ECO:0000313" key="4">
    <source>
        <dbReference type="Proteomes" id="UP000275401"/>
    </source>
</evidence>
<sequence length="437" mass="46477">MGDRRIIPRARDLTWVAAEPDDRPARHSESGPLRGCEHAESWRSACAQERDRGAAHDGQRGIVSDVTGATAGTGRLLQRLRKEAGLSLLRLAELTHYNKGHLSKVENGRKPMSIQLAQVCDQVLDTRGALTEHACATAARSRDDRLPLAQLPAAPRRLHGRTRAMARLERLLLGRSGAPGGVPVVCVDGMPGAGKTALALRCAHAVAHRFPDGTLFANLCGDERPLEPGDVLGSFLRALGVHSDRIPDDQQERAAMYRSLLSGRSVLVVLDNAMASAQVRPLLPGSDGCAVVVTSRQQLSGLLVSPAQATRLTLSPLATPDAVDLLRSVIGDQRADAEPTALAGVAMRCGSVPLALRIAAVWLAAHPRLSIADFNRYLKVDTGRLALLCAGDDEMQAIQGTLPEQRGRAESRRSSCSGCRDCASANGGGPEPLAEAR</sequence>
<evidence type="ECO:0000259" key="2">
    <source>
        <dbReference type="PROSITE" id="PS50943"/>
    </source>
</evidence>
<dbReference type="GO" id="GO:0003677">
    <property type="term" value="F:DNA binding"/>
    <property type="evidence" value="ECO:0007669"/>
    <property type="project" value="InterPro"/>
</dbReference>
<dbReference type="InterPro" id="IPR002182">
    <property type="entry name" value="NB-ARC"/>
</dbReference>
<dbReference type="Pfam" id="PF00931">
    <property type="entry name" value="NB-ARC"/>
    <property type="match status" value="1"/>
</dbReference>